<dbReference type="SUPFAM" id="SSF51735">
    <property type="entry name" value="NAD(P)-binding Rossmann-fold domains"/>
    <property type="match status" value="1"/>
</dbReference>
<keyword evidence="4 7" id="KW-0862">Zinc</keyword>
<dbReference type="SMART" id="SM00829">
    <property type="entry name" value="PKS_ER"/>
    <property type="match status" value="1"/>
</dbReference>
<evidence type="ECO:0000313" key="11">
    <source>
        <dbReference type="Proteomes" id="UP000075418"/>
    </source>
</evidence>
<name>A0A151A3C1_9STAP</name>
<dbReference type="InterPro" id="IPR013154">
    <property type="entry name" value="ADH-like_N"/>
</dbReference>
<dbReference type="KEGG" id="skl:C7J89_01610"/>
<dbReference type="PROSITE" id="PS00059">
    <property type="entry name" value="ADH_ZINC"/>
    <property type="match status" value="1"/>
</dbReference>
<dbReference type="EMBL" id="BKAQ01000016">
    <property type="protein sequence ID" value="GEP82767.1"/>
    <property type="molecule type" value="Genomic_DNA"/>
</dbReference>
<dbReference type="Proteomes" id="UP000321040">
    <property type="component" value="Unassembled WGS sequence"/>
</dbReference>
<evidence type="ECO:0000259" key="8">
    <source>
        <dbReference type="SMART" id="SM00829"/>
    </source>
</evidence>
<comment type="caution">
    <text evidence="10">The sequence shown here is derived from an EMBL/GenBank/DDBJ whole genome shotgun (WGS) entry which is preliminary data.</text>
</comment>
<dbReference type="GO" id="GO:0008270">
    <property type="term" value="F:zinc ion binding"/>
    <property type="evidence" value="ECO:0007669"/>
    <property type="project" value="InterPro"/>
</dbReference>
<dbReference type="EMBL" id="LUGM01000002">
    <property type="protein sequence ID" value="KYH13889.1"/>
    <property type="molecule type" value="Genomic_DNA"/>
</dbReference>
<dbReference type="Pfam" id="PF00107">
    <property type="entry name" value="ADH_zinc_N"/>
    <property type="match status" value="1"/>
</dbReference>
<evidence type="ECO:0000256" key="6">
    <source>
        <dbReference type="ARBA" id="ARBA00023027"/>
    </source>
</evidence>
<evidence type="ECO:0000256" key="5">
    <source>
        <dbReference type="ARBA" id="ARBA00023002"/>
    </source>
</evidence>
<keyword evidence="6" id="KW-0520">NAD</keyword>
<reference evidence="10 11" key="1">
    <citation type="submission" date="2016-02" db="EMBL/GenBank/DDBJ databases">
        <title>Draft genome sequence of hydrocarbon degrading Staphylococcus saprophyticus Strain CNV2, isolated from crude-oil contaminated soil from Noonmati Oil Refinery, Guwahati, Assam, India.</title>
        <authorList>
            <person name="Mukherjee A."/>
            <person name="Chettri B."/>
            <person name="Langpoklakpam J."/>
            <person name="Singh A.K."/>
            <person name="Chattopadhyay D.J."/>
        </authorList>
    </citation>
    <scope>NUCLEOTIDE SEQUENCE [LARGE SCALE GENOMIC DNA]</scope>
    <source>
        <strain evidence="10 11">CNV2</strain>
    </source>
</reference>
<comment type="similarity">
    <text evidence="2 7">Belongs to the zinc-containing alcohol dehydrogenase family.</text>
</comment>
<dbReference type="SUPFAM" id="SSF50129">
    <property type="entry name" value="GroES-like"/>
    <property type="match status" value="1"/>
</dbReference>
<dbReference type="InterPro" id="IPR002328">
    <property type="entry name" value="ADH_Zn_CS"/>
</dbReference>
<evidence type="ECO:0000313" key="9">
    <source>
        <dbReference type="EMBL" id="GEP82767.1"/>
    </source>
</evidence>
<proteinExistence type="inferred from homology"/>
<protein>
    <submittedName>
        <fullName evidence="10">Alcohol dehydrogenase</fullName>
    </submittedName>
    <submittedName>
        <fullName evidence="9">Sorbitol dehydrogenase</fullName>
    </submittedName>
</protein>
<evidence type="ECO:0000256" key="4">
    <source>
        <dbReference type="ARBA" id="ARBA00022833"/>
    </source>
</evidence>
<dbReference type="OrthoDB" id="9770238at2"/>
<feature type="domain" description="Enoyl reductase (ER)" evidence="8">
    <location>
        <begin position="12"/>
        <end position="349"/>
    </location>
</feature>
<dbReference type="Gene3D" id="3.90.180.10">
    <property type="entry name" value="Medium-chain alcohol dehydrogenases, catalytic domain"/>
    <property type="match status" value="1"/>
</dbReference>
<dbReference type="AlphaFoldDB" id="A0A151A3C1"/>
<accession>A0A151A3C1</accession>
<evidence type="ECO:0000256" key="1">
    <source>
        <dbReference type="ARBA" id="ARBA00001947"/>
    </source>
</evidence>
<dbReference type="RefSeq" id="WP_061854118.1">
    <property type="nucleotide sequence ID" value="NZ_BKAQ01000016.1"/>
</dbReference>
<dbReference type="GeneID" id="69904021"/>
<dbReference type="InterPro" id="IPR013149">
    <property type="entry name" value="ADH-like_C"/>
</dbReference>
<dbReference type="PANTHER" id="PTHR43161">
    <property type="entry name" value="SORBITOL DEHYDROGENASE"/>
    <property type="match status" value="1"/>
</dbReference>
<keyword evidence="12" id="KW-1185">Reference proteome</keyword>
<dbReference type="CDD" id="cd05285">
    <property type="entry name" value="sorbitol_DH"/>
    <property type="match status" value="1"/>
</dbReference>
<keyword evidence="5" id="KW-0560">Oxidoreductase</keyword>
<dbReference type="Proteomes" id="UP000075418">
    <property type="component" value="Unassembled WGS sequence"/>
</dbReference>
<dbReference type="Pfam" id="PF08240">
    <property type="entry name" value="ADH_N"/>
    <property type="match status" value="1"/>
</dbReference>
<dbReference type="Gene3D" id="3.40.50.720">
    <property type="entry name" value="NAD(P)-binding Rossmann-like Domain"/>
    <property type="match status" value="1"/>
</dbReference>
<evidence type="ECO:0000256" key="7">
    <source>
        <dbReference type="RuleBase" id="RU361277"/>
    </source>
</evidence>
<reference evidence="9 12" key="2">
    <citation type="submission" date="2019-07" db="EMBL/GenBank/DDBJ databases">
        <title>Whole genome shotgun sequence of Staphylococcus kloosii NBRC 109624.</title>
        <authorList>
            <person name="Hosoyama A."/>
            <person name="Uohara A."/>
            <person name="Ohji S."/>
            <person name="Ichikawa N."/>
        </authorList>
    </citation>
    <scope>NUCLEOTIDE SEQUENCE [LARGE SCALE GENOMIC DNA]</scope>
    <source>
        <strain evidence="9 12">NBRC 109624</strain>
    </source>
</reference>
<gene>
    <name evidence="9" type="primary">gutB</name>
    <name evidence="10" type="ORF">A0131_03590</name>
    <name evidence="9" type="ORF">SKL01_19450</name>
</gene>
<evidence type="ECO:0000313" key="10">
    <source>
        <dbReference type="EMBL" id="KYH13889.1"/>
    </source>
</evidence>
<dbReference type="InterPro" id="IPR045306">
    <property type="entry name" value="SDH-like"/>
</dbReference>
<dbReference type="InterPro" id="IPR036291">
    <property type="entry name" value="NAD(P)-bd_dom_sf"/>
</dbReference>
<dbReference type="PANTHER" id="PTHR43161:SF9">
    <property type="entry name" value="SORBITOL DEHYDROGENASE"/>
    <property type="match status" value="1"/>
</dbReference>
<evidence type="ECO:0000256" key="2">
    <source>
        <dbReference type="ARBA" id="ARBA00008072"/>
    </source>
</evidence>
<comment type="cofactor">
    <cofactor evidence="1 7">
        <name>Zn(2+)</name>
        <dbReference type="ChEBI" id="CHEBI:29105"/>
    </cofactor>
</comment>
<dbReference type="InterPro" id="IPR011032">
    <property type="entry name" value="GroES-like_sf"/>
</dbReference>
<dbReference type="FunFam" id="3.40.50.720:FF:000068">
    <property type="entry name" value="Sorbitol dehydrogenase"/>
    <property type="match status" value="1"/>
</dbReference>
<sequence>MAQQIPQKMNISLLNKPFDMELKEVDVPEIGPHDVLVKVMAVGVCGSDVHYYEHGRVGEFVVEKPLILGHECAGIVADVGSAVTKFKVGDRVAIEPGVTCGECEYCKAGQYNLCPHVEFLATPPIDGAFSQYISHPEGFLFHIPDSMTYEQATLNEPFSVGIQACKRANVQPGSTVVIMGMGPVGLMAVVAAKAFGATNIIVSDLEQIRLDEALKLGATHAIDIKKEDVNERIKEITDGDGVNYAIETAGNPTALKNALGSLKNGGTLAIVGLPQQETNDLNIPFIANHEINIVGIFRYANTYQMGVEMLNSTAADLDSMFTDEYNLEDAQQAMEQARTNKSGSLKVMVYPNGKPVE</sequence>
<evidence type="ECO:0000256" key="3">
    <source>
        <dbReference type="ARBA" id="ARBA00022723"/>
    </source>
</evidence>
<keyword evidence="3 7" id="KW-0479">Metal-binding</keyword>
<dbReference type="InterPro" id="IPR020843">
    <property type="entry name" value="ER"/>
</dbReference>
<dbReference type="GO" id="GO:0016616">
    <property type="term" value="F:oxidoreductase activity, acting on the CH-OH group of donors, NAD or NADP as acceptor"/>
    <property type="evidence" value="ECO:0007669"/>
    <property type="project" value="InterPro"/>
</dbReference>
<organism evidence="10 11">
    <name type="scientific">Staphylococcus kloosii</name>
    <dbReference type="NCBI Taxonomy" id="29384"/>
    <lineage>
        <taxon>Bacteria</taxon>
        <taxon>Bacillati</taxon>
        <taxon>Bacillota</taxon>
        <taxon>Bacilli</taxon>
        <taxon>Bacillales</taxon>
        <taxon>Staphylococcaceae</taxon>
        <taxon>Staphylococcus</taxon>
    </lineage>
</organism>
<evidence type="ECO:0000313" key="12">
    <source>
        <dbReference type="Proteomes" id="UP000321040"/>
    </source>
</evidence>